<evidence type="ECO:0000256" key="5">
    <source>
        <dbReference type="ARBA" id="ARBA00022679"/>
    </source>
</evidence>
<dbReference type="GO" id="GO:0061631">
    <property type="term" value="F:ubiquitin conjugating enzyme activity"/>
    <property type="evidence" value="ECO:0007669"/>
    <property type="project" value="UniProtKB-EC"/>
</dbReference>
<evidence type="ECO:0000313" key="17">
    <source>
        <dbReference type="Proteomes" id="UP000821866"/>
    </source>
</evidence>
<dbReference type="Gene3D" id="3.10.110.10">
    <property type="entry name" value="Ubiquitin Conjugating Enzyme"/>
    <property type="match status" value="1"/>
</dbReference>
<dbReference type="PROSITE" id="PS50127">
    <property type="entry name" value="UBC_2"/>
    <property type="match status" value="1"/>
</dbReference>
<evidence type="ECO:0000256" key="14">
    <source>
        <dbReference type="ARBA" id="ARBA00042401"/>
    </source>
</evidence>
<dbReference type="PANTHER" id="PTHR46116:SF26">
    <property type="entry name" value="UBIQUITIN-CONJUGATING ENZYME E2 Z"/>
    <property type="match status" value="1"/>
</dbReference>
<reference evidence="16" key="1">
    <citation type="journal article" date="2020" name="Cell">
        <title>Large-Scale Comparative Analyses of Tick Genomes Elucidate Their Genetic Diversity and Vector Capacities.</title>
        <authorList>
            <consortium name="Tick Genome and Microbiome Consortium (TIGMIC)"/>
            <person name="Jia N."/>
            <person name="Wang J."/>
            <person name="Shi W."/>
            <person name="Du L."/>
            <person name="Sun Y."/>
            <person name="Zhan W."/>
            <person name="Jiang J.F."/>
            <person name="Wang Q."/>
            <person name="Zhang B."/>
            <person name="Ji P."/>
            <person name="Bell-Sakyi L."/>
            <person name="Cui X.M."/>
            <person name="Yuan T.T."/>
            <person name="Jiang B.G."/>
            <person name="Yang W.F."/>
            <person name="Lam T.T."/>
            <person name="Chang Q.C."/>
            <person name="Ding S.J."/>
            <person name="Wang X.J."/>
            <person name="Zhu J.G."/>
            <person name="Ruan X.D."/>
            <person name="Zhao L."/>
            <person name="Wei J.T."/>
            <person name="Ye R.Z."/>
            <person name="Que T.C."/>
            <person name="Du C.H."/>
            <person name="Zhou Y.H."/>
            <person name="Cheng J.X."/>
            <person name="Dai P.F."/>
            <person name="Guo W.B."/>
            <person name="Han X.H."/>
            <person name="Huang E.J."/>
            <person name="Li L.F."/>
            <person name="Wei W."/>
            <person name="Gao Y.C."/>
            <person name="Liu J.Z."/>
            <person name="Shao H.Z."/>
            <person name="Wang X."/>
            <person name="Wang C.C."/>
            <person name="Yang T.C."/>
            <person name="Huo Q.B."/>
            <person name="Li W."/>
            <person name="Chen H.Y."/>
            <person name="Chen S.E."/>
            <person name="Zhou L.G."/>
            <person name="Ni X.B."/>
            <person name="Tian J.H."/>
            <person name="Sheng Y."/>
            <person name="Liu T."/>
            <person name="Pan Y.S."/>
            <person name="Xia L.Y."/>
            <person name="Li J."/>
            <person name="Zhao F."/>
            <person name="Cao W.C."/>
        </authorList>
    </citation>
    <scope>NUCLEOTIDE SEQUENCE</scope>
    <source>
        <strain evidence="16">Rmic-2018</strain>
    </source>
</reference>
<name>A0A9J6E0X9_RHIMP</name>
<evidence type="ECO:0000256" key="8">
    <source>
        <dbReference type="ARBA" id="ARBA00022786"/>
    </source>
</evidence>
<feature type="domain" description="UBC core" evidence="15">
    <location>
        <begin position="71"/>
        <end position="176"/>
    </location>
</feature>
<dbReference type="InterPro" id="IPR000608">
    <property type="entry name" value="UBC"/>
</dbReference>
<dbReference type="VEuPathDB" id="VectorBase:LOC119168522"/>
<reference evidence="16" key="2">
    <citation type="submission" date="2021-09" db="EMBL/GenBank/DDBJ databases">
        <authorList>
            <person name="Jia N."/>
            <person name="Wang J."/>
            <person name="Shi W."/>
            <person name="Du L."/>
            <person name="Sun Y."/>
            <person name="Zhan W."/>
            <person name="Jiang J."/>
            <person name="Wang Q."/>
            <person name="Zhang B."/>
            <person name="Ji P."/>
            <person name="Sakyi L.B."/>
            <person name="Cui X."/>
            <person name="Yuan T."/>
            <person name="Jiang B."/>
            <person name="Yang W."/>
            <person name="Lam T.T.-Y."/>
            <person name="Chang Q."/>
            <person name="Ding S."/>
            <person name="Wang X."/>
            <person name="Zhu J."/>
            <person name="Ruan X."/>
            <person name="Zhao L."/>
            <person name="Wei J."/>
            <person name="Que T."/>
            <person name="Du C."/>
            <person name="Cheng J."/>
            <person name="Dai P."/>
            <person name="Han X."/>
            <person name="Huang E."/>
            <person name="Gao Y."/>
            <person name="Liu J."/>
            <person name="Shao H."/>
            <person name="Ye R."/>
            <person name="Li L."/>
            <person name="Wei W."/>
            <person name="Wang X."/>
            <person name="Wang C."/>
            <person name="Huo Q."/>
            <person name="Li W."/>
            <person name="Guo W."/>
            <person name="Chen H."/>
            <person name="Chen S."/>
            <person name="Zhou L."/>
            <person name="Zhou L."/>
            <person name="Ni X."/>
            <person name="Tian J."/>
            <person name="Zhou Y."/>
            <person name="Sheng Y."/>
            <person name="Liu T."/>
            <person name="Pan Y."/>
            <person name="Xia L."/>
            <person name="Li J."/>
            <person name="Zhao F."/>
            <person name="Cao W."/>
        </authorList>
    </citation>
    <scope>NUCLEOTIDE SEQUENCE</scope>
    <source>
        <strain evidence="16">Rmic-2018</strain>
        <tissue evidence="16">Larvae</tissue>
    </source>
</reference>
<dbReference type="GO" id="GO:0043066">
    <property type="term" value="P:negative regulation of apoptotic process"/>
    <property type="evidence" value="ECO:0007669"/>
    <property type="project" value="TreeGrafter"/>
</dbReference>
<evidence type="ECO:0000256" key="10">
    <source>
        <dbReference type="ARBA" id="ARBA00023242"/>
    </source>
</evidence>
<keyword evidence="7" id="KW-0547">Nucleotide-binding</keyword>
<evidence type="ECO:0000313" key="16">
    <source>
        <dbReference type="EMBL" id="KAH8027769.1"/>
    </source>
</evidence>
<keyword evidence="10" id="KW-0539">Nucleus</keyword>
<dbReference type="Pfam" id="PF00179">
    <property type="entry name" value="UQ_con"/>
    <property type="match status" value="1"/>
</dbReference>
<dbReference type="GO" id="GO:0005737">
    <property type="term" value="C:cytoplasm"/>
    <property type="evidence" value="ECO:0007669"/>
    <property type="project" value="UniProtKB-SubCell"/>
</dbReference>
<dbReference type="EMBL" id="JABSTU010000006">
    <property type="protein sequence ID" value="KAH8027769.1"/>
    <property type="molecule type" value="Genomic_DNA"/>
</dbReference>
<evidence type="ECO:0000256" key="6">
    <source>
        <dbReference type="ARBA" id="ARBA00022703"/>
    </source>
</evidence>
<dbReference type="GO" id="GO:0006915">
    <property type="term" value="P:apoptotic process"/>
    <property type="evidence" value="ECO:0007669"/>
    <property type="project" value="UniProtKB-KW"/>
</dbReference>
<dbReference type="EC" id="2.3.2.23" evidence="3"/>
<evidence type="ECO:0000256" key="13">
    <source>
        <dbReference type="ARBA" id="ARBA00042316"/>
    </source>
</evidence>
<dbReference type="GO" id="GO:0004869">
    <property type="term" value="F:cysteine-type endopeptidase inhibitor activity"/>
    <property type="evidence" value="ECO:0007669"/>
    <property type="project" value="TreeGrafter"/>
</dbReference>
<accession>A0A9J6E0X9</accession>
<dbReference type="InterPro" id="IPR016135">
    <property type="entry name" value="UBQ-conjugating_enzyme/RWD"/>
</dbReference>
<dbReference type="Proteomes" id="UP000821866">
    <property type="component" value="Chromosome 4"/>
</dbReference>
<keyword evidence="4" id="KW-0963">Cytoplasm</keyword>
<dbReference type="SUPFAM" id="SSF54495">
    <property type="entry name" value="UBC-like"/>
    <property type="match status" value="1"/>
</dbReference>
<keyword evidence="9" id="KW-0067">ATP-binding</keyword>
<keyword evidence="17" id="KW-1185">Reference proteome</keyword>
<evidence type="ECO:0000256" key="4">
    <source>
        <dbReference type="ARBA" id="ARBA00022490"/>
    </source>
</evidence>
<dbReference type="GO" id="GO:0005634">
    <property type="term" value="C:nucleus"/>
    <property type="evidence" value="ECO:0007669"/>
    <property type="project" value="UniProtKB-SubCell"/>
</dbReference>
<gene>
    <name evidence="16" type="ORF">HPB51_009436</name>
</gene>
<evidence type="ECO:0000256" key="3">
    <source>
        <dbReference type="ARBA" id="ARBA00012486"/>
    </source>
</evidence>
<dbReference type="GO" id="GO:0005524">
    <property type="term" value="F:ATP binding"/>
    <property type="evidence" value="ECO:0007669"/>
    <property type="project" value="UniProtKB-KW"/>
</dbReference>
<keyword evidence="8" id="KW-0833">Ubl conjugation pathway</keyword>
<evidence type="ECO:0000256" key="11">
    <source>
        <dbReference type="ARBA" id="ARBA00039894"/>
    </source>
</evidence>
<dbReference type="AlphaFoldDB" id="A0A9J6E0X9"/>
<evidence type="ECO:0000256" key="2">
    <source>
        <dbReference type="ARBA" id="ARBA00004496"/>
    </source>
</evidence>
<organism evidence="16 17">
    <name type="scientific">Rhipicephalus microplus</name>
    <name type="common">Cattle tick</name>
    <name type="synonym">Boophilus microplus</name>
    <dbReference type="NCBI Taxonomy" id="6941"/>
    <lineage>
        <taxon>Eukaryota</taxon>
        <taxon>Metazoa</taxon>
        <taxon>Ecdysozoa</taxon>
        <taxon>Arthropoda</taxon>
        <taxon>Chelicerata</taxon>
        <taxon>Arachnida</taxon>
        <taxon>Acari</taxon>
        <taxon>Parasitiformes</taxon>
        <taxon>Ixodida</taxon>
        <taxon>Ixodoidea</taxon>
        <taxon>Ixodidae</taxon>
        <taxon>Rhipicephalinae</taxon>
        <taxon>Rhipicephalus</taxon>
        <taxon>Boophilus</taxon>
    </lineage>
</organism>
<keyword evidence="5" id="KW-0808">Transferase</keyword>
<evidence type="ECO:0000256" key="7">
    <source>
        <dbReference type="ARBA" id="ARBA00022741"/>
    </source>
</evidence>
<comment type="caution">
    <text evidence="16">The sequence shown here is derived from an EMBL/GenBank/DDBJ whole genome shotgun (WGS) entry which is preliminary data.</text>
</comment>
<evidence type="ECO:0000259" key="15">
    <source>
        <dbReference type="PROSITE" id="PS50127"/>
    </source>
</evidence>
<keyword evidence="6" id="KW-0053">Apoptosis</keyword>
<comment type="subcellular location">
    <subcellularLocation>
        <location evidence="2">Cytoplasm</location>
    </subcellularLocation>
    <subcellularLocation>
        <location evidence="1">Nucleus</location>
    </subcellularLocation>
</comment>
<evidence type="ECO:0000256" key="1">
    <source>
        <dbReference type="ARBA" id="ARBA00004123"/>
    </source>
</evidence>
<protein>
    <recommendedName>
        <fullName evidence="11">Ubiquitin-conjugating enzyme E2 Z</fullName>
        <ecNumber evidence="3">2.3.2.23</ecNumber>
    </recommendedName>
    <alternativeName>
        <fullName evidence="12">E2 ubiquitin-conjugating enzyme Z</fullName>
    </alternativeName>
    <alternativeName>
        <fullName evidence="14">Ubiquitin carrier protein Z</fullName>
    </alternativeName>
    <alternativeName>
        <fullName evidence="13">Ubiquitin-protein ligase Z</fullName>
    </alternativeName>
</protein>
<sequence length="176" mass="19379">MPAAPEYPDDIGSLDAEITGTVSSTETRAETGQYFMFESSDSNAAIEDEFFALTPYDWDPTRSYLEEATPLFLQRITNDITDVIENPPAGIYAAPHEDDIDRVHALVVGNAGTPYEGGFFHFLIQCPPEYPVSPPRVRLMNTDGDRITFHPYLHETGRVLLDMLGNGSTTAPGGLH</sequence>
<dbReference type="SMART" id="SM00212">
    <property type="entry name" value="UBCc"/>
    <property type="match status" value="1"/>
</dbReference>
<evidence type="ECO:0000256" key="12">
    <source>
        <dbReference type="ARBA" id="ARBA00041798"/>
    </source>
</evidence>
<evidence type="ECO:0000256" key="9">
    <source>
        <dbReference type="ARBA" id="ARBA00022840"/>
    </source>
</evidence>
<dbReference type="PANTHER" id="PTHR46116">
    <property type="entry name" value="(E3-INDEPENDENT) E2 UBIQUITIN-CONJUGATING ENZYME"/>
    <property type="match status" value="1"/>
</dbReference>
<proteinExistence type="predicted"/>